<evidence type="ECO:0000313" key="1">
    <source>
        <dbReference type="EMBL" id="GAA2277823.1"/>
    </source>
</evidence>
<comment type="caution">
    <text evidence="1">The sequence shown here is derived from an EMBL/GenBank/DDBJ whole genome shotgun (WGS) entry which is preliminary data.</text>
</comment>
<gene>
    <name evidence="1" type="ORF">GCM10010430_74680</name>
</gene>
<name>A0ABN3EYN7_9ACTN</name>
<dbReference type="Proteomes" id="UP001500305">
    <property type="component" value="Unassembled WGS sequence"/>
</dbReference>
<dbReference type="EMBL" id="BAAATR010000059">
    <property type="protein sequence ID" value="GAA2277823.1"/>
    <property type="molecule type" value="Genomic_DNA"/>
</dbReference>
<organism evidence="1 2">
    <name type="scientific">Kitasatospora cystarginea</name>
    <dbReference type="NCBI Taxonomy" id="58350"/>
    <lineage>
        <taxon>Bacteria</taxon>
        <taxon>Bacillati</taxon>
        <taxon>Actinomycetota</taxon>
        <taxon>Actinomycetes</taxon>
        <taxon>Kitasatosporales</taxon>
        <taxon>Streptomycetaceae</taxon>
        <taxon>Kitasatospora</taxon>
    </lineage>
</organism>
<reference evidence="1 2" key="1">
    <citation type="journal article" date="2019" name="Int. J. Syst. Evol. Microbiol.">
        <title>The Global Catalogue of Microorganisms (GCM) 10K type strain sequencing project: providing services to taxonomists for standard genome sequencing and annotation.</title>
        <authorList>
            <consortium name="The Broad Institute Genomics Platform"/>
            <consortium name="The Broad Institute Genome Sequencing Center for Infectious Disease"/>
            <person name="Wu L."/>
            <person name="Ma J."/>
        </authorList>
    </citation>
    <scope>NUCLEOTIDE SEQUENCE [LARGE SCALE GENOMIC DNA]</scope>
    <source>
        <strain evidence="1 2">JCM 7356</strain>
    </source>
</reference>
<protein>
    <submittedName>
        <fullName evidence="1">Uncharacterized protein</fullName>
    </submittedName>
</protein>
<sequence length="65" mass="6976">MPFDYDGGEGIDFESFDAFLSAEDTTDWLRAWTDNAELTGSNFRVFGQNGSGGYLAAAAQACAAR</sequence>
<accession>A0ABN3EYN7</accession>
<evidence type="ECO:0000313" key="2">
    <source>
        <dbReference type="Proteomes" id="UP001500305"/>
    </source>
</evidence>
<proteinExistence type="predicted"/>
<keyword evidence="2" id="KW-1185">Reference proteome</keyword>